<proteinExistence type="predicted"/>
<keyword evidence="5" id="KW-1185">Reference proteome</keyword>
<reference evidence="4" key="3">
    <citation type="submission" date="2015-04" db="UniProtKB">
        <authorList>
            <consortium name="EnsemblPlants"/>
        </authorList>
    </citation>
    <scope>IDENTIFICATION</scope>
    <source>
        <strain evidence="4">cv. Jemalong A17</strain>
    </source>
</reference>
<reference evidence="3" key="5">
    <citation type="journal article" date="2018" name="Nat. Plants">
        <title>Whole-genome landscape of Medicago truncatula symbiotic genes.</title>
        <authorList>
            <person name="Pecrix Y."/>
            <person name="Gamas P."/>
            <person name="Carrere S."/>
        </authorList>
    </citation>
    <scope>NUCLEOTIDE SEQUENCE</scope>
    <source>
        <tissue evidence="3">Leaves</tissue>
    </source>
</reference>
<reference evidence="2 5" key="1">
    <citation type="journal article" date="2011" name="Nature">
        <title>The Medicago genome provides insight into the evolution of rhizobial symbioses.</title>
        <authorList>
            <person name="Young N.D."/>
            <person name="Debelle F."/>
            <person name="Oldroyd G.E."/>
            <person name="Geurts R."/>
            <person name="Cannon S.B."/>
            <person name="Udvardi M.K."/>
            <person name="Benedito V.A."/>
            <person name="Mayer K.F."/>
            <person name="Gouzy J."/>
            <person name="Schoof H."/>
            <person name="Van de Peer Y."/>
            <person name="Proost S."/>
            <person name="Cook D.R."/>
            <person name="Meyers B.C."/>
            <person name="Spannagl M."/>
            <person name="Cheung F."/>
            <person name="De Mita S."/>
            <person name="Krishnakumar V."/>
            <person name="Gundlach H."/>
            <person name="Zhou S."/>
            <person name="Mudge J."/>
            <person name="Bharti A.K."/>
            <person name="Murray J.D."/>
            <person name="Naoumkina M.A."/>
            <person name="Rosen B."/>
            <person name="Silverstein K.A."/>
            <person name="Tang H."/>
            <person name="Rombauts S."/>
            <person name="Zhao P.X."/>
            <person name="Zhou P."/>
            <person name="Barbe V."/>
            <person name="Bardou P."/>
            <person name="Bechner M."/>
            <person name="Bellec A."/>
            <person name="Berger A."/>
            <person name="Berges H."/>
            <person name="Bidwell S."/>
            <person name="Bisseling T."/>
            <person name="Choisne N."/>
            <person name="Couloux A."/>
            <person name="Denny R."/>
            <person name="Deshpande S."/>
            <person name="Dai X."/>
            <person name="Doyle J.J."/>
            <person name="Dudez A.M."/>
            <person name="Farmer A.D."/>
            <person name="Fouteau S."/>
            <person name="Franken C."/>
            <person name="Gibelin C."/>
            <person name="Gish J."/>
            <person name="Goldstein S."/>
            <person name="Gonzalez A.J."/>
            <person name="Green P.J."/>
            <person name="Hallab A."/>
            <person name="Hartog M."/>
            <person name="Hua A."/>
            <person name="Humphray S.J."/>
            <person name="Jeong D.H."/>
            <person name="Jing Y."/>
            <person name="Jocker A."/>
            <person name="Kenton S.M."/>
            <person name="Kim D.J."/>
            <person name="Klee K."/>
            <person name="Lai H."/>
            <person name="Lang C."/>
            <person name="Lin S."/>
            <person name="Macmil S.L."/>
            <person name="Magdelenat G."/>
            <person name="Matthews L."/>
            <person name="McCorrison J."/>
            <person name="Monaghan E.L."/>
            <person name="Mun J.H."/>
            <person name="Najar F.Z."/>
            <person name="Nicholson C."/>
            <person name="Noirot C."/>
            <person name="O'Bleness M."/>
            <person name="Paule C.R."/>
            <person name="Poulain J."/>
            <person name="Prion F."/>
            <person name="Qin B."/>
            <person name="Qu C."/>
            <person name="Retzel E.F."/>
            <person name="Riddle C."/>
            <person name="Sallet E."/>
            <person name="Samain S."/>
            <person name="Samson N."/>
            <person name="Sanders I."/>
            <person name="Saurat O."/>
            <person name="Scarpelli C."/>
            <person name="Schiex T."/>
            <person name="Segurens B."/>
            <person name="Severin A.J."/>
            <person name="Sherrier D.J."/>
            <person name="Shi R."/>
            <person name="Sims S."/>
            <person name="Singer S.R."/>
            <person name="Sinharoy S."/>
            <person name="Sterck L."/>
            <person name="Viollet A."/>
            <person name="Wang B.B."/>
            <person name="Wang K."/>
            <person name="Wang M."/>
            <person name="Wang X."/>
            <person name="Warfsmann J."/>
            <person name="Weissenbach J."/>
            <person name="White D.D."/>
            <person name="White J.D."/>
            <person name="Wiley G.B."/>
            <person name="Wincker P."/>
            <person name="Xing Y."/>
            <person name="Yang L."/>
            <person name="Yao Z."/>
            <person name="Ying F."/>
            <person name="Zhai J."/>
            <person name="Zhou L."/>
            <person name="Zuber A."/>
            <person name="Denarie J."/>
            <person name="Dixon R.A."/>
            <person name="May G.D."/>
            <person name="Schwartz D.C."/>
            <person name="Rogers J."/>
            <person name="Quetier F."/>
            <person name="Town C.D."/>
            <person name="Roe B.A."/>
        </authorList>
    </citation>
    <scope>NUCLEOTIDE SEQUENCE [LARGE SCALE GENOMIC DNA]</scope>
    <source>
        <strain evidence="2">A17</strain>
        <strain evidence="4 5">cv. Jemalong A17</strain>
    </source>
</reference>
<evidence type="ECO:0000313" key="4">
    <source>
        <dbReference type="EnsemblPlants" id="KEH18756"/>
    </source>
</evidence>
<dbReference type="EMBL" id="CM001224">
    <property type="protein sequence ID" value="KEH18756.1"/>
    <property type="molecule type" value="Genomic_DNA"/>
</dbReference>
<sequence length="167" mass="19181">MANVVRLRSSFNQGSEVTINIGVVNVHDTKGVENNPFHVLMAFIFFVLIGFLQIRYPENPTSFEVHPKTMFVSMASFLLYCLAFWIKIKFATRVFEGKIDTLLQMFGSLSIISLVMMFFPKSWGVVGYIVIYTTWFISHVFVMIIGLRPHIRRKLRPILPNTSIDLG</sequence>
<organism evidence="2 5">
    <name type="scientific">Medicago truncatula</name>
    <name type="common">Barrel medic</name>
    <name type="synonym">Medicago tribuloides</name>
    <dbReference type="NCBI Taxonomy" id="3880"/>
    <lineage>
        <taxon>Eukaryota</taxon>
        <taxon>Viridiplantae</taxon>
        <taxon>Streptophyta</taxon>
        <taxon>Embryophyta</taxon>
        <taxon>Tracheophyta</taxon>
        <taxon>Spermatophyta</taxon>
        <taxon>Magnoliopsida</taxon>
        <taxon>eudicotyledons</taxon>
        <taxon>Gunneridae</taxon>
        <taxon>Pentapetalae</taxon>
        <taxon>rosids</taxon>
        <taxon>fabids</taxon>
        <taxon>Fabales</taxon>
        <taxon>Fabaceae</taxon>
        <taxon>Papilionoideae</taxon>
        <taxon>50 kb inversion clade</taxon>
        <taxon>NPAAA clade</taxon>
        <taxon>Hologalegina</taxon>
        <taxon>IRL clade</taxon>
        <taxon>Trifolieae</taxon>
        <taxon>Medicago</taxon>
    </lineage>
</organism>
<gene>
    <name evidence="2" type="ordered locus">MTR_8g028300</name>
    <name evidence="3" type="ORF">MtrunA17_Chr8g0347921</name>
</gene>
<dbReference type="PANTHER" id="PTHR34115">
    <property type="entry name" value="PROTEIN, PUTATIVE-RELATED"/>
    <property type="match status" value="1"/>
</dbReference>
<dbReference type="Proteomes" id="UP000265566">
    <property type="component" value="Chromosome 8"/>
</dbReference>
<feature type="transmembrane region" description="Helical" evidence="1">
    <location>
        <begin position="37"/>
        <end position="56"/>
    </location>
</feature>
<dbReference type="HOGENOM" id="CLU_1646255_0_0_1"/>
<evidence type="ECO:0000313" key="3">
    <source>
        <dbReference type="EMBL" id="RHN39807.1"/>
    </source>
</evidence>
<feature type="transmembrane region" description="Helical" evidence="1">
    <location>
        <begin position="102"/>
        <end position="119"/>
    </location>
</feature>
<evidence type="ECO:0000313" key="6">
    <source>
        <dbReference type="Proteomes" id="UP000265566"/>
    </source>
</evidence>
<name>A0A072TNG8_MEDTR</name>
<dbReference type="EMBL" id="PSQE01000008">
    <property type="protein sequence ID" value="RHN39807.1"/>
    <property type="molecule type" value="Genomic_DNA"/>
</dbReference>
<evidence type="ECO:0000256" key="1">
    <source>
        <dbReference type="SAM" id="Phobius"/>
    </source>
</evidence>
<keyword evidence="1 2" id="KW-0812">Transmembrane</keyword>
<dbReference type="InterPro" id="IPR053258">
    <property type="entry name" value="Ca-permeable_cation_channel"/>
</dbReference>
<accession>A0A072TNG8</accession>
<feature type="transmembrane region" description="Helical" evidence="1">
    <location>
        <begin position="125"/>
        <end position="147"/>
    </location>
</feature>
<dbReference type="Gramene" id="rna45875">
    <property type="protein sequence ID" value="RHN39807.1"/>
    <property type="gene ID" value="gene45875"/>
</dbReference>
<dbReference type="EnsemblPlants" id="KEH18756">
    <property type="protein sequence ID" value="KEH18756"/>
    <property type="gene ID" value="MTR_8g028300"/>
</dbReference>
<protein>
    <submittedName>
        <fullName evidence="2">Transmembrane protein, putative</fullName>
    </submittedName>
</protein>
<reference evidence="2 5" key="2">
    <citation type="journal article" date="2014" name="BMC Genomics">
        <title>An improved genome release (version Mt4.0) for the model legume Medicago truncatula.</title>
        <authorList>
            <person name="Tang H."/>
            <person name="Krishnakumar V."/>
            <person name="Bidwell S."/>
            <person name="Rosen B."/>
            <person name="Chan A."/>
            <person name="Zhou S."/>
            <person name="Gentzbittel L."/>
            <person name="Childs K.L."/>
            <person name="Yandell M."/>
            <person name="Gundlach H."/>
            <person name="Mayer K.F."/>
            <person name="Schwartz D.C."/>
            <person name="Town C.D."/>
        </authorList>
    </citation>
    <scope>GENOME REANNOTATION</scope>
    <source>
        <strain evidence="2">A17</strain>
        <strain evidence="4 5">cv. Jemalong A17</strain>
    </source>
</reference>
<reference evidence="6" key="4">
    <citation type="journal article" date="2018" name="Nat. Plants">
        <title>Whole-genome landscape of Medicago truncatula symbiotic genes.</title>
        <authorList>
            <person name="Pecrix Y."/>
            <person name="Staton S.E."/>
            <person name="Sallet E."/>
            <person name="Lelandais-Briere C."/>
            <person name="Moreau S."/>
            <person name="Carrere S."/>
            <person name="Blein T."/>
            <person name="Jardinaud M.F."/>
            <person name="Latrasse D."/>
            <person name="Zouine M."/>
            <person name="Zahm M."/>
            <person name="Kreplak J."/>
            <person name="Mayjonade B."/>
            <person name="Satge C."/>
            <person name="Perez M."/>
            <person name="Cauet S."/>
            <person name="Marande W."/>
            <person name="Chantry-Darmon C."/>
            <person name="Lopez-Roques C."/>
            <person name="Bouchez O."/>
            <person name="Berard A."/>
            <person name="Debelle F."/>
            <person name="Munos S."/>
            <person name="Bendahmane A."/>
            <person name="Berges H."/>
            <person name="Niebel A."/>
            <person name="Buitink J."/>
            <person name="Frugier F."/>
            <person name="Benhamed M."/>
            <person name="Crespi M."/>
            <person name="Gouzy J."/>
            <person name="Gamas P."/>
        </authorList>
    </citation>
    <scope>NUCLEOTIDE SEQUENCE [LARGE SCALE GENOMIC DNA]</scope>
    <source>
        <strain evidence="6">cv. Jemalong A17</strain>
    </source>
</reference>
<keyword evidence="1" id="KW-1133">Transmembrane helix</keyword>
<keyword evidence="1" id="KW-0472">Membrane</keyword>
<evidence type="ECO:0000313" key="5">
    <source>
        <dbReference type="Proteomes" id="UP000002051"/>
    </source>
</evidence>
<feature type="transmembrane region" description="Helical" evidence="1">
    <location>
        <begin position="71"/>
        <end position="90"/>
    </location>
</feature>
<dbReference type="PANTHER" id="PTHR34115:SF15">
    <property type="entry name" value="PROTEIN, PUTATIVE-RELATED"/>
    <property type="match status" value="1"/>
</dbReference>
<dbReference type="Proteomes" id="UP000002051">
    <property type="component" value="Chromosome 8"/>
</dbReference>
<evidence type="ECO:0000313" key="2">
    <source>
        <dbReference type="EMBL" id="KEH18756.1"/>
    </source>
</evidence>
<dbReference type="AlphaFoldDB" id="A0A072TNG8"/>